<evidence type="ECO:0000259" key="2">
    <source>
        <dbReference type="Pfam" id="PF21348"/>
    </source>
</evidence>
<protein>
    <submittedName>
        <fullName evidence="3">Uncharacterized protein</fullName>
    </submittedName>
</protein>
<dbReference type="RefSeq" id="WP_008612666.1">
    <property type="nucleotide sequence ID" value="NZ_JH651379.1"/>
</dbReference>
<dbReference type="InterPro" id="IPR049366">
    <property type="entry name" value="RGL11_C"/>
</dbReference>
<dbReference type="OrthoDB" id="9802318at2"/>
<feature type="domain" description="Rhamnogalacturonan lyase family 11 C-terminal" evidence="2">
    <location>
        <begin position="112"/>
        <end position="591"/>
    </location>
</feature>
<dbReference type="InterPro" id="IPR013783">
    <property type="entry name" value="Ig-like_fold"/>
</dbReference>
<dbReference type="InterPro" id="IPR028994">
    <property type="entry name" value="Integrin_alpha_N"/>
</dbReference>
<dbReference type="STRING" id="926559.JoomaDRAFT_2287"/>
<dbReference type="EMBL" id="JH651379">
    <property type="protein sequence ID" value="EIJ39275.1"/>
    <property type="molecule type" value="Genomic_DNA"/>
</dbReference>
<dbReference type="AlphaFoldDB" id="I3C6N2"/>
<dbReference type="CDD" id="cd10318">
    <property type="entry name" value="RGL11"/>
    <property type="match status" value="1"/>
</dbReference>
<organism evidence="3 4">
    <name type="scientific">Galbibacter orientalis DSM 19592</name>
    <dbReference type="NCBI Taxonomy" id="926559"/>
    <lineage>
        <taxon>Bacteria</taxon>
        <taxon>Pseudomonadati</taxon>
        <taxon>Bacteroidota</taxon>
        <taxon>Flavobacteriia</taxon>
        <taxon>Flavobacteriales</taxon>
        <taxon>Flavobacteriaceae</taxon>
        <taxon>Galbibacter</taxon>
    </lineage>
</organism>
<dbReference type="Pfam" id="PF18370">
    <property type="entry name" value="RGI_lyase"/>
    <property type="match status" value="1"/>
</dbReference>
<keyword evidence="4" id="KW-1185">Reference proteome</keyword>
<reference evidence="3 4" key="1">
    <citation type="submission" date="2012-02" db="EMBL/GenBank/DDBJ databases">
        <title>Improved High-Quality Draft genome of Joostella marina DSM 19592.</title>
        <authorList>
            <consortium name="US DOE Joint Genome Institute (JGI-PGF)"/>
            <person name="Lucas S."/>
            <person name="Copeland A."/>
            <person name="Lapidus A."/>
            <person name="Bruce D."/>
            <person name="Goodwin L."/>
            <person name="Pitluck S."/>
            <person name="Peters L."/>
            <person name="Chertkov O."/>
            <person name="Ovchinnikova G."/>
            <person name="Kyrpides N."/>
            <person name="Mavromatis K."/>
            <person name="Detter J.C."/>
            <person name="Han C."/>
            <person name="Land M."/>
            <person name="Hauser L."/>
            <person name="Markowitz V."/>
            <person name="Cheng J.-F."/>
            <person name="Hugenholtz P."/>
            <person name="Woyke T."/>
            <person name="Wu D."/>
            <person name="Tindall B."/>
            <person name="Brambilla E."/>
            <person name="Klenk H.-P."/>
            <person name="Eisen J.A."/>
        </authorList>
    </citation>
    <scope>NUCLEOTIDE SEQUENCE [LARGE SCALE GENOMIC DNA]</scope>
    <source>
        <strain evidence="3 4">DSM 19592</strain>
    </source>
</reference>
<evidence type="ECO:0000259" key="1">
    <source>
        <dbReference type="Pfam" id="PF18370"/>
    </source>
</evidence>
<accession>I3C6N2</accession>
<feature type="domain" description="Rhamnogalacturonan I lyase beta-sheet" evidence="1">
    <location>
        <begin position="24"/>
        <end position="108"/>
    </location>
</feature>
<dbReference type="Proteomes" id="UP000004690">
    <property type="component" value="Unassembled WGS sequence"/>
</dbReference>
<proteinExistence type="predicted"/>
<dbReference type="InterPro" id="IPR041624">
    <property type="entry name" value="RGI_lyase"/>
</dbReference>
<evidence type="ECO:0000313" key="4">
    <source>
        <dbReference type="Proteomes" id="UP000004690"/>
    </source>
</evidence>
<dbReference type="Pfam" id="PF21348">
    <property type="entry name" value="RGL11_C"/>
    <property type="match status" value="1"/>
</dbReference>
<sequence>MKANYLWMLLFTIAGLFNTSAQHKMEDLNRGLVAIRTNPKEVYVAWRLLESDSKNVSFNVYRDGVLLNNQPIKQSTNFLDATIKNATYQIKAVLDNKEVLASEKVKVWQQNYLEIPLQIPQGGTTPDGVSYTYTANDASVGDLDGDGQYEVILKWNPTNAKDNSHEGYTGNVYIDAYTMTGKLKWRVDLGINIRAGAHYTQFMVYDLDGDGKAEMACKTADGTKDGLGNIIGETNKDYRNKVGRITQGSEYLTVFDGETGKAISTTDYLPARGDLEAWGDTYGNRVDRFLGGVAYLDGQHPSLVMCRGYYTRTVIAAWDFKDGQLLKRWVFDTDDKVNQEYAGQGNHSLSIADVDEDGKDEIIYGSMTVDNDGTGLYTTGLGHGDALHVSDFDPNRPGLEVFMPHENKKDGVTFRSARTGEIIWQHKKNIDVGRGLAADIDSTHLGAEFWAMGDMGVYNVKGKVVDSKIPSINFAIWWDNDLQRELLDGTTISKYGIGTIFTAENCSSNNGTKATPSLQADLFGDWREEVMFRTSDNSALRIYINSDVSTRRLTTLMHNRQYRMAIVWQNVGYNQPPWPSFYLGYGMDSLDKTTINK</sequence>
<dbReference type="HOGENOM" id="CLU_002616_2_0_10"/>
<dbReference type="eggNOG" id="COG3401">
    <property type="taxonomic scope" value="Bacteria"/>
</dbReference>
<name>I3C6N2_9FLAO</name>
<dbReference type="Gene3D" id="2.60.40.10">
    <property type="entry name" value="Immunoglobulins"/>
    <property type="match status" value="1"/>
</dbReference>
<dbReference type="InterPro" id="IPR034641">
    <property type="entry name" value="RGL11"/>
</dbReference>
<dbReference type="SUPFAM" id="SSF69318">
    <property type="entry name" value="Integrin alpha N-terminal domain"/>
    <property type="match status" value="1"/>
</dbReference>
<dbReference type="PANTHER" id="PTHR43118:SF1">
    <property type="entry name" value="RHAMNOGALACTURONAN LYASE (EUROFUNG)"/>
    <property type="match status" value="1"/>
</dbReference>
<gene>
    <name evidence="3" type="ORF">JoomaDRAFT_2287</name>
</gene>
<dbReference type="PANTHER" id="PTHR43118">
    <property type="entry name" value="RHAMNOGALACTURONAN LYASE (EUROFUNG)"/>
    <property type="match status" value="1"/>
</dbReference>
<evidence type="ECO:0000313" key="3">
    <source>
        <dbReference type="EMBL" id="EIJ39275.1"/>
    </source>
</evidence>